<dbReference type="RefSeq" id="WP_114547539.1">
    <property type="nucleotide sequence ID" value="NZ_PPTT01000034.1"/>
</dbReference>
<dbReference type="Pfam" id="PF04371">
    <property type="entry name" value="PAD_porph"/>
    <property type="match status" value="1"/>
</dbReference>
<comment type="caution">
    <text evidence="3">The sequence shown here is derived from an EMBL/GenBank/DDBJ whole genome shotgun (WGS) entry which is preliminary data.</text>
</comment>
<evidence type="ECO:0000313" key="5">
    <source>
        <dbReference type="Proteomes" id="UP000270112"/>
    </source>
</evidence>
<dbReference type="Gene3D" id="3.75.10.10">
    <property type="entry name" value="L-arginine/glycine Amidinotransferase, Chain A"/>
    <property type="match status" value="1"/>
</dbReference>
<dbReference type="EMBL" id="QICC01000022">
    <property type="protein sequence ID" value="RNM41982.1"/>
    <property type="molecule type" value="Genomic_DNA"/>
</dbReference>
<sequence>MKKRIAAEWEPAIGVMVAWPASLPRALVRELASDTQLYLLCADDDAVVAEARETLERWGIDAEGVRYLRVPKGEDSTWPRDWGPQPLFDADGTFKLLGPRYVYSTPFCGPEHDAPLTCAPWLDEPLSLDQYECDGCEDAAAGEIARQLGVEFVKLPFAFTGGNVLTDGIDSILSTEVLLLENKFDGLSVEEYFDAVAEVTGMANYSVFSDYEDYSLQHVDCFLKVLDDHRLLVQRPPADHPLFERYERIVQEEIACAVNSYGKPWEILRVDTGVLADGESMAAYVNSLILNTCVYVPQYGIPEDERALEQWRAAMPGYDVKGFTFVLDDEPEAYNPDGLYEGIGWDPGDVLHCRTRAVWDPGMLHIHVDTLDKEVPAADAHVLHATIKAYSGEALLPESLQAFYRVRGEEAWQSVPLAATSTREVYRAELPGGPSGTAYEYYVAAADASGRSETMPRTAPVGFYTFAVQ</sequence>
<organism evidence="3 5">
    <name type="scientific">Eggerthella sinensis</name>
    <dbReference type="NCBI Taxonomy" id="242230"/>
    <lineage>
        <taxon>Bacteria</taxon>
        <taxon>Bacillati</taxon>
        <taxon>Actinomycetota</taxon>
        <taxon>Coriobacteriia</taxon>
        <taxon>Eggerthellales</taxon>
        <taxon>Eggerthellaceae</taxon>
        <taxon>Eggerthella</taxon>
    </lineage>
</organism>
<gene>
    <name evidence="2" type="ORF">C1876_15040</name>
    <name evidence="3" type="ORF">DMP09_07210</name>
</gene>
<reference evidence="5" key="2">
    <citation type="submission" date="2018-05" db="EMBL/GenBank/DDBJ databases">
        <title>Genome Sequencing of selected type strains of the family Eggerthellaceae.</title>
        <authorList>
            <person name="Danylec N."/>
            <person name="Stoll D.A."/>
            <person name="Doetsch A."/>
            <person name="Huch M."/>
        </authorList>
    </citation>
    <scope>NUCLEOTIDE SEQUENCE [LARGE SCALE GENOMIC DNA]</scope>
    <source>
        <strain evidence="5">DSM 16107</strain>
    </source>
</reference>
<dbReference type="AlphaFoldDB" id="A0A3N0J071"/>
<dbReference type="GO" id="GO:0009446">
    <property type="term" value="P:putrescine biosynthetic process"/>
    <property type="evidence" value="ECO:0007669"/>
    <property type="project" value="InterPro"/>
</dbReference>
<dbReference type="PANTHER" id="PTHR31377:SF0">
    <property type="entry name" value="AGMATINE DEIMINASE-RELATED"/>
    <property type="match status" value="1"/>
</dbReference>
<keyword evidence="1" id="KW-0378">Hydrolase</keyword>
<dbReference type="SUPFAM" id="SSF55909">
    <property type="entry name" value="Pentein"/>
    <property type="match status" value="1"/>
</dbReference>
<evidence type="ECO:0000313" key="4">
    <source>
        <dbReference type="Proteomes" id="UP000253817"/>
    </source>
</evidence>
<dbReference type="OrthoDB" id="9808013at2"/>
<evidence type="ECO:0000313" key="2">
    <source>
        <dbReference type="EMBL" id="RDB65957.1"/>
    </source>
</evidence>
<dbReference type="GO" id="GO:0047632">
    <property type="term" value="F:agmatine deiminase activity"/>
    <property type="evidence" value="ECO:0007669"/>
    <property type="project" value="TreeGrafter"/>
</dbReference>
<dbReference type="PANTHER" id="PTHR31377">
    <property type="entry name" value="AGMATINE DEIMINASE-RELATED"/>
    <property type="match status" value="1"/>
</dbReference>
<evidence type="ECO:0000256" key="1">
    <source>
        <dbReference type="ARBA" id="ARBA00022801"/>
    </source>
</evidence>
<name>A0A3N0J071_9ACTN</name>
<dbReference type="GO" id="GO:0004668">
    <property type="term" value="F:protein-arginine deiminase activity"/>
    <property type="evidence" value="ECO:0007669"/>
    <property type="project" value="InterPro"/>
</dbReference>
<reference evidence="3" key="3">
    <citation type="journal article" date="2019" name="Microbiol. Resour. Announc.">
        <title>Draft Genome Sequences of Type Strains of Gordonibacter faecihominis, Paraeggerthella hongkongensis, Parvibacter caecicola,Slackia equolifaciens, Slackia faecicanis, and Slackia isoflavoniconvertens.</title>
        <authorList>
            <person name="Danylec N."/>
            <person name="Stoll D.A."/>
            <person name="Dotsch A."/>
            <person name="Huch M."/>
        </authorList>
    </citation>
    <scope>NUCLEOTIDE SEQUENCE</scope>
    <source>
        <strain evidence="3">DSM 16107</strain>
    </source>
</reference>
<proteinExistence type="predicted"/>
<keyword evidence="4" id="KW-1185">Reference proteome</keyword>
<protein>
    <submittedName>
        <fullName evidence="3">Peptidylarginine deiminase</fullName>
    </submittedName>
</protein>
<dbReference type="InterPro" id="IPR007466">
    <property type="entry name" value="Peptidyl-Arg-deiminase_porph"/>
</dbReference>
<dbReference type="EMBL" id="PPTT01000034">
    <property type="protein sequence ID" value="RDB65957.1"/>
    <property type="molecule type" value="Genomic_DNA"/>
</dbReference>
<dbReference type="Proteomes" id="UP000253817">
    <property type="component" value="Unassembled WGS sequence"/>
</dbReference>
<accession>A0A3N0J071</accession>
<reference evidence="2 4" key="1">
    <citation type="journal article" date="2018" name="Elife">
        <title>Discovery and characterization of a prevalent human gut bacterial enzyme sufficient for the inactivation of a family of plant toxins.</title>
        <authorList>
            <person name="Koppel N."/>
            <person name="Bisanz J.E."/>
            <person name="Pandelia M.E."/>
            <person name="Turnbaugh P.J."/>
            <person name="Balskus E.P."/>
        </authorList>
    </citation>
    <scope>NUCLEOTIDE SEQUENCE [LARGE SCALE GENOMIC DNA]</scope>
    <source>
        <strain evidence="2 4">DSM 16107</strain>
    </source>
</reference>
<evidence type="ECO:0000313" key="3">
    <source>
        <dbReference type="EMBL" id="RNM41982.1"/>
    </source>
</evidence>
<dbReference type="Proteomes" id="UP000270112">
    <property type="component" value="Unassembled WGS sequence"/>
</dbReference>